<dbReference type="STRING" id="6186.A0A183KUC3"/>
<dbReference type="Proteomes" id="UP000279833">
    <property type="component" value="Unassembled WGS sequence"/>
</dbReference>
<evidence type="ECO:0000313" key="3">
    <source>
        <dbReference type="Proteomes" id="UP000279833"/>
    </source>
</evidence>
<keyword evidence="3" id="KW-1185">Reference proteome</keyword>
<accession>A0A183KUC3</accession>
<reference evidence="2 3" key="2">
    <citation type="submission" date="2018-11" db="EMBL/GenBank/DDBJ databases">
        <authorList>
            <consortium name="Pathogen Informatics"/>
        </authorList>
    </citation>
    <scope>NUCLEOTIDE SEQUENCE [LARGE SCALE GENOMIC DNA]</scope>
    <source>
        <strain evidence="2">Dakar</strain>
        <strain evidence="3">Dakar, Senegal</strain>
    </source>
</reference>
<feature type="compositionally biased region" description="Basic and acidic residues" evidence="1">
    <location>
        <begin position="15"/>
        <end position="31"/>
    </location>
</feature>
<reference evidence="4" key="1">
    <citation type="submission" date="2016-06" db="UniProtKB">
        <authorList>
            <consortium name="WormBaseParasite"/>
        </authorList>
    </citation>
    <scope>IDENTIFICATION</scope>
</reference>
<dbReference type="EMBL" id="UZAK01041342">
    <property type="protein sequence ID" value="VDP66566.1"/>
    <property type="molecule type" value="Genomic_DNA"/>
</dbReference>
<name>A0A183KUC3_9TREM</name>
<protein>
    <submittedName>
        <fullName evidence="2 4">Uncharacterized protein</fullName>
    </submittedName>
</protein>
<evidence type="ECO:0000256" key="1">
    <source>
        <dbReference type="SAM" id="MobiDB-lite"/>
    </source>
</evidence>
<gene>
    <name evidence="2" type="ORF">SCUD_LOCUS18663</name>
</gene>
<sequence length="81" mass="9182">MVADLFVLLIGHLHESEQRGRDPRLPAERRVNPLQSNPLTSSSKSIINSNVVNTSKILTVTKANFSKFLKKHFKRVNQVND</sequence>
<proteinExistence type="predicted"/>
<evidence type="ECO:0000313" key="2">
    <source>
        <dbReference type="EMBL" id="VDP66566.1"/>
    </source>
</evidence>
<feature type="region of interest" description="Disordered" evidence="1">
    <location>
        <begin position="15"/>
        <end position="42"/>
    </location>
</feature>
<dbReference type="AlphaFoldDB" id="A0A183KUC3"/>
<organism evidence="4">
    <name type="scientific">Schistosoma curassoni</name>
    <dbReference type="NCBI Taxonomy" id="6186"/>
    <lineage>
        <taxon>Eukaryota</taxon>
        <taxon>Metazoa</taxon>
        <taxon>Spiralia</taxon>
        <taxon>Lophotrochozoa</taxon>
        <taxon>Platyhelminthes</taxon>
        <taxon>Trematoda</taxon>
        <taxon>Digenea</taxon>
        <taxon>Strigeidida</taxon>
        <taxon>Schistosomatoidea</taxon>
        <taxon>Schistosomatidae</taxon>
        <taxon>Schistosoma</taxon>
    </lineage>
</organism>
<evidence type="ECO:0000313" key="4">
    <source>
        <dbReference type="WBParaSite" id="SCUD_0001866601-mRNA-1"/>
    </source>
</evidence>
<dbReference type="WBParaSite" id="SCUD_0001866601-mRNA-1">
    <property type="protein sequence ID" value="SCUD_0001866601-mRNA-1"/>
    <property type="gene ID" value="SCUD_0001866601"/>
</dbReference>